<dbReference type="Proteomes" id="UP000814033">
    <property type="component" value="Unassembled WGS sequence"/>
</dbReference>
<gene>
    <name evidence="1" type="ORF">FA95DRAFT_1594946</name>
</gene>
<keyword evidence="2" id="KW-1185">Reference proteome</keyword>
<proteinExistence type="predicted"/>
<sequence>MDPLRLFPPLFEEGKEAAFLQSGRTLSAVPSPRDNTLAVFATTLTDAHALRASGSAYPPEQDVYTASLDLIPSSERRLFITDTSVIFAAFQNLISSTARQDTGIQRAEQTLTMMTKLALDYVNFTRECWVHASQPVKRATPLQYDANHYRSLYTCLSLFVVLYLPESSLEDAPVGEELMEWLNIHFIEPTSEEGEQLSSQDNPWEDESFWPYITRAVLRGLSNSSVFFLKSLARHPSEHLQDLAEHLSPLLESHPRITHFSTERDFVVAFRRWKERVKSIRLELDRVPEKERRDDYADWWSHFSNIVGILEGRDEIIRSICTELGGDWKEVCAAWGVYVDHRLRRQDLPDAVGHILDLMPPDPTDMEDMIHAALFSGQPGSALTHAAKLDVWLAAHLADLMEPMDLLDAEVDDESELSARQQHILAYADYLRSDPALWRITVDYFCSCGPIGKGRADEVLLRVPIRGSLGPDGAREDSTDVAERLGILKEVIKTCHEYERASTHRRVCSIAARDFLREKDYGLSISYMVYAEDWRGIGRVVDAILSEYVLHGPEDFSRSVSTVAPALQELRAHPGASGVFVHRLMFAVRYAEFHKRRLGGDLPEAATDVLAMLSEEIAPRSWWGVLLCDAVELLRADGLMLFTSFGAVQLLKKLEEVLTRSAQGSGEEYLSVLVKTMQGATEKEAIYRLKAARLVLAKYYARCTMIPIGGRDVLVSHAGI</sequence>
<reference evidence="1" key="1">
    <citation type="submission" date="2021-02" db="EMBL/GenBank/DDBJ databases">
        <authorList>
            <consortium name="DOE Joint Genome Institute"/>
            <person name="Ahrendt S."/>
            <person name="Looney B.P."/>
            <person name="Miyauchi S."/>
            <person name="Morin E."/>
            <person name="Drula E."/>
            <person name="Courty P.E."/>
            <person name="Chicoki N."/>
            <person name="Fauchery L."/>
            <person name="Kohler A."/>
            <person name="Kuo A."/>
            <person name="Labutti K."/>
            <person name="Pangilinan J."/>
            <person name="Lipzen A."/>
            <person name="Riley R."/>
            <person name="Andreopoulos W."/>
            <person name="He G."/>
            <person name="Johnson J."/>
            <person name="Barry K.W."/>
            <person name="Grigoriev I.V."/>
            <person name="Nagy L."/>
            <person name="Hibbett D."/>
            <person name="Henrissat B."/>
            <person name="Matheny P.B."/>
            <person name="Labbe J."/>
            <person name="Martin F."/>
        </authorList>
    </citation>
    <scope>NUCLEOTIDE SEQUENCE</scope>
    <source>
        <strain evidence="1">FP105234-sp</strain>
    </source>
</reference>
<name>A0ACB8RX19_9AGAM</name>
<evidence type="ECO:0000313" key="2">
    <source>
        <dbReference type="Proteomes" id="UP000814033"/>
    </source>
</evidence>
<comment type="caution">
    <text evidence="1">The sequence shown here is derived from an EMBL/GenBank/DDBJ whole genome shotgun (WGS) entry which is preliminary data.</text>
</comment>
<accession>A0ACB8RX19</accession>
<dbReference type="EMBL" id="MU275882">
    <property type="protein sequence ID" value="KAI0048718.1"/>
    <property type="molecule type" value="Genomic_DNA"/>
</dbReference>
<organism evidence="1 2">
    <name type="scientific">Auriscalpium vulgare</name>
    <dbReference type="NCBI Taxonomy" id="40419"/>
    <lineage>
        <taxon>Eukaryota</taxon>
        <taxon>Fungi</taxon>
        <taxon>Dikarya</taxon>
        <taxon>Basidiomycota</taxon>
        <taxon>Agaricomycotina</taxon>
        <taxon>Agaricomycetes</taxon>
        <taxon>Russulales</taxon>
        <taxon>Auriscalpiaceae</taxon>
        <taxon>Auriscalpium</taxon>
    </lineage>
</organism>
<protein>
    <submittedName>
        <fullName evidence="1">Uncharacterized protein</fullName>
    </submittedName>
</protein>
<evidence type="ECO:0000313" key="1">
    <source>
        <dbReference type="EMBL" id="KAI0048718.1"/>
    </source>
</evidence>
<reference evidence="1" key="2">
    <citation type="journal article" date="2022" name="New Phytol.">
        <title>Evolutionary transition to the ectomycorrhizal habit in the genomes of a hyperdiverse lineage of mushroom-forming fungi.</title>
        <authorList>
            <person name="Looney B."/>
            <person name="Miyauchi S."/>
            <person name="Morin E."/>
            <person name="Drula E."/>
            <person name="Courty P.E."/>
            <person name="Kohler A."/>
            <person name="Kuo A."/>
            <person name="LaButti K."/>
            <person name="Pangilinan J."/>
            <person name="Lipzen A."/>
            <person name="Riley R."/>
            <person name="Andreopoulos W."/>
            <person name="He G."/>
            <person name="Johnson J."/>
            <person name="Nolan M."/>
            <person name="Tritt A."/>
            <person name="Barry K.W."/>
            <person name="Grigoriev I.V."/>
            <person name="Nagy L.G."/>
            <person name="Hibbett D."/>
            <person name="Henrissat B."/>
            <person name="Matheny P.B."/>
            <person name="Labbe J."/>
            <person name="Martin F.M."/>
        </authorList>
    </citation>
    <scope>NUCLEOTIDE SEQUENCE</scope>
    <source>
        <strain evidence="1">FP105234-sp</strain>
    </source>
</reference>